<gene>
    <name evidence="1" type="ORF">DWX94_13450</name>
</gene>
<comment type="caution">
    <text evidence="1">The sequence shown here is derived from an EMBL/GenBank/DDBJ whole genome shotgun (WGS) entry which is preliminary data.</text>
</comment>
<sequence>MLRSVQSRLHSSFLYRETHFYREPVLLSFFFKWFIEWAIEHYDDIESFIRDENDKYLQLRERRELIYQERLNSNGNILSIAYRIFWQFCLDNGWKDMPFDEDSFDRLMENLIYEQIESLELDGKESRDYVAELYFRVYSALTINERSSL</sequence>
<protein>
    <submittedName>
        <fullName evidence="1">Uncharacterized protein</fullName>
    </submittedName>
</protein>
<accession>A0A412IFH1</accession>
<name>A0A412IFH1_9FIRM</name>
<reference evidence="1 2" key="1">
    <citation type="submission" date="2018-08" db="EMBL/GenBank/DDBJ databases">
        <title>A genome reference for cultivated species of the human gut microbiota.</title>
        <authorList>
            <person name="Zou Y."/>
            <person name="Xue W."/>
            <person name="Luo G."/>
        </authorList>
    </citation>
    <scope>NUCLEOTIDE SEQUENCE [LARGE SCALE GENOMIC DNA]</scope>
    <source>
        <strain evidence="1 2">AF22-21</strain>
    </source>
</reference>
<dbReference type="EMBL" id="QRVK01000059">
    <property type="protein sequence ID" value="RGS35750.1"/>
    <property type="molecule type" value="Genomic_DNA"/>
</dbReference>
<organism evidence="1 2">
    <name type="scientific">Coprococcus eutactus</name>
    <dbReference type="NCBI Taxonomy" id="33043"/>
    <lineage>
        <taxon>Bacteria</taxon>
        <taxon>Bacillati</taxon>
        <taxon>Bacillota</taxon>
        <taxon>Clostridia</taxon>
        <taxon>Lachnospirales</taxon>
        <taxon>Lachnospiraceae</taxon>
        <taxon>Coprococcus</taxon>
    </lineage>
</organism>
<evidence type="ECO:0000313" key="1">
    <source>
        <dbReference type="EMBL" id="RGS35750.1"/>
    </source>
</evidence>
<evidence type="ECO:0000313" key="2">
    <source>
        <dbReference type="Proteomes" id="UP000283295"/>
    </source>
</evidence>
<dbReference type="Proteomes" id="UP000283295">
    <property type="component" value="Unassembled WGS sequence"/>
</dbReference>
<proteinExistence type="predicted"/>
<dbReference type="AlphaFoldDB" id="A0A412IFH1"/>